<reference evidence="1" key="1">
    <citation type="submission" date="2015-07" db="EMBL/GenBank/DDBJ databases">
        <title>Transcriptome Assembly of Anthurium amnicola.</title>
        <authorList>
            <person name="Suzuki J."/>
        </authorList>
    </citation>
    <scope>NUCLEOTIDE SEQUENCE</scope>
</reference>
<gene>
    <name evidence="1" type="primary">polC_4</name>
    <name evidence="1" type="ORF">g.38928</name>
</gene>
<dbReference type="EMBL" id="GDJX01020919">
    <property type="protein sequence ID" value="JAT47017.1"/>
    <property type="molecule type" value="Transcribed_RNA"/>
</dbReference>
<sequence length="155" mass="16748">MQAAAATVPFKHPDGDVLGVVATPHPQPPAALPQVMTFLPWWTAFHSQPAHGDQQRLSLSSMEMESCRDRPPLSSRQVHQATKLGHEQVVLDTEGGGNASANSNAKFSIIRGVTSLLLLHNLPQQSARCVFSWAVHMLSSCGRIVLTSDFSPGLF</sequence>
<accession>A0A1D1XX95</accession>
<evidence type="ECO:0000313" key="1">
    <source>
        <dbReference type="EMBL" id="JAT47017.1"/>
    </source>
</evidence>
<proteinExistence type="predicted"/>
<organism evidence="1">
    <name type="scientific">Anthurium amnicola</name>
    <dbReference type="NCBI Taxonomy" id="1678845"/>
    <lineage>
        <taxon>Eukaryota</taxon>
        <taxon>Viridiplantae</taxon>
        <taxon>Streptophyta</taxon>
        <taxon>Embryophyta</taxon>
        <taxon>Tracheophyta</taxon>
        <taxon>Spermatophyta</taxon>
        <taxon>Magnoliopsida</taxon>
        <taxon>Liliopsida</taxon>
        <taxon>Araceae</taxon>
        <taxon>Pothoideae</taxon>
        <taxon>Potheae</taxon>
        <taxon>Anthurium</taxon>
    </lineage>
</organism>
<dbReference type="AlphaFoldDB" id="A0A1D1XX95"/>
<name>A0A1D1XX95_9ARAE</name>
<protein>
    <submittedName>
        <fullName evidence="1">DNA polymerase III polC-type</fullName>
    </submittedName>
</protein>